<sequence length="108" mass="11653">MRPSWLVLLLVLALLLPGARPRLIGAAMSSSFPGSSSSSSSQNNSETESEEEEHRENACSSRYVLSLGADRSLDKRPIPQFKRFARSVPPAAPITLLSENGFGGHIIC</sequence>
<feature type="region of interest" description="Disordered" evidence="1">
    <location>
        <begin position="29"/>
        <end position="60"/>
    </location>
</feature>
<protein>
    <submittedName>
        <fullName evidence="2">Uncharacterized protein</fullName>
    </submittedName>
</protein>
<feature type="compositionally biased region" description="Low complexity" evidence="1">
    <location>
        <begin position="29"/>
        <end position="46"/>
    </location>
</feature>
<evidence type="ECO:0000313" key="2">
    <source>
        <dbReference type="EMBL" id="RCS54434.1"/>
    </source>
</evidence>
<comment type="caution">
    <text evidence="2">The sequence shown here is derived from an EMBL/GenBank/DDBJ whole genome shotgun (WGS) entry which is preliminary data.</text>
</comment>
<evidence type="ECO:0000256" key="1">
    <source>
        <dbReference type="SAM" id="MobiDB-lite"/>
    </source>
</evidence>
<proteinExistence type="predicted"/>
<dbReference type="AlphaFoldDB" id="A0A368KY45"/>
<organism evidence="2 3">
    <name type="scientific">Bremerella cremea</name>
    <dbReference type="NCBI Taxonomy" id="1031537"/>
    <lineage>
        <taxon>Bacteria</taxon>
        <taxon>Pseudomonadati</taxon>
        <taxon>Planctomycetota</taxon>
        <taxon>Planctomycetia</taxon>
        <taxon>Pirellulales</taxon>
        <taxon>Pirellulaceae</taxon>
        <taxon>Bremerella</taxon>
    </lineage>
</organism>
<dbReference type="Proteomes" id="UP000253562">
    <property type="component" value="Unassembled WGS sequence"/>
</dbReference>
<dbReference type="EMBL" id="QPEX01000010">
    <property type="protein sequence ID" value="RCS54434.1"/>
    <property type="molecule type" value="Genomic_DNA"/>
</dbReference>
<name>A0A368KY45_9BACT</name>
<accession>A0A368KY45</accession>
<gene>
    <name evidence="2" type="ORF">DTL42_04640</name>
</gene>
<reference evidence="2 3" key="1">
    <citation type="submission" date="2018-07" db="EMBL/GenBank/DDBJ databases">
        <title>Comparative genomes isolates from brazilian mangrove.</title>
        <authorList>
            <person name="De Araujo J.E."/>
            <person name="Taketani R.G."/>
            <person name="Silva M.C.P."/>
            <person name="Lourenco M.V."/>
            <person name="Oliveira V.M."/>
            <person name="Andreote F.D."/>
        </authorList>
    </citation>
    <scope>NUCLEOTIDE SEQUENCE [LARGE SCALE GENOMIC DNA]</scope>
    <source>
        <strain evidence="2 3">HEX PRIS-MGV</strain>
    </source>
</reference>
<evidence type="ECO:0000313" key="3">
    <source>
        <dbReference type="Proteomes" id="UP000253562"/>
    </source>
</evidence>